<sequence length="464" mass="49496">MKIIRSENPAAIRHGWVILALLALVVAALGGSSRADAPQIVGLRPLAALFLVPAIYWLDRSKLRDIRIPAVLLAILAVWMAIQLIPLPPGLWQALPGREPLAELGAALGITDVWRPISMVPARTLNALASLVVPIAGLLLVAATGVSRRTLLLLLIGIGVLDAMLGILQVTGGNAAALYFYQITNFGSPVGFFANHNHSAVMSALTLVLIAYCATMPELAFHGSMPRIGFAILYLVVLVAALIGGSRAGLLTTLVAVGASLAMLAIEVRRLRRQRRRVSETTESRVSPGLVLGVALAALGAMIALFALSDRIPALDRIASTGTFEDLRWGLLPTLREMIATYGLFGSGFGSFEEVYHIHEPDSLMISSYVNMAHNDWAQLIIEGGVPAVFLIVALLAWLGRSLGSVLGGGAAGVARMLLWLSVAGILLFASLVDYPLRTPLFQLFAVWLVAIFAIERSTYREGS</sequence>
<feature type="transmembrane region" description="Helical" evidence="5">
    <location>
        <begin position="151"/>
        <end position="181"/>
    </location>
</feature>
<evidence type="ECO:0000313" key="8">
    <source>
        <dbReference type="Proteomes" id="UP001206067"/>
    </source>
</evidence>
<evidence type="ECO:0000256" key="2">
    <source>
        <dbReference type="ARBA" id="ARBA00022692"/>
    </source>
</evidence>
<feature type="transmembrane region" description="Helical" evidence="5">
    <location>
        <begin position="250"/>
        <end position="268"/>
    </location>
</feature>
<feature type="transmembrane region" description="Helical" evidence="5">
    <location>
        <begin position="377"/>
        <end position="399"/>
    </location>
</feature>
<organism evidence="7 8">
    <name type="scientific">Parerythrobacter lacustris</name>
    <dbReference type="NCBI Taxonomy" id="2969984"/>
    <lineage>
        <taxon>Bacteria</taxon>
        <taxon>Pseudomonadati</taxon>
        <taxon>Pseudomonadota</taxon>
        <taxon>Alphaproteobacteria</taxon>
        <taxon>Sphingomonadales</taxon>
        <taxon>Erythrobacteraceae</taxon>
        <taxon>Parerythrobacter</taxon>
    </lineage>
</organism>
<dbReference type="InterPro" id="IPR051533">
    <property type="entry name" value="WaaL-like"/>
</dbReference>
<keyword evidence="7" id="KW-0436">Ligase</keyword>
<evidence type="ECO:0000313" key="7">
    <source>
        <dbReference type="EMBL" id="MCR2834392.1"/>
    </source>
</evidence>
<dbReference type="Pfam" id="PF04932">
    <property type="entry name" value="Wzy_C"/>
    <property type="match status" value="1"/>
</dbReference>
<feature type="transmembrane region" description="Helical" evidence="5">
    <location>
        <begin position="406"/>
        <end position="429"/>
    </location>
</feature>
<evidence type="ECO:0000256" key="1">
    <source>
        <dbReference type="ARBA" id="ARBA00004141"/>
    </source>
</evidence>
<gene>
    <name evidence="7" type="ORF">NSO95_10585</name>
</gene>
<feature type="domain" description="O-antigen ligase-related" evidence="6">
    <location>
        <begin position="234"/>
        <end position="392"/>
    </location>
</feature>
<keyword evidence="8" id="KW-1185">Reference proteome</keyword>
<dbReference type="PANTHER" id="PTHR37422">
    <property type="entry name" value="TEICHURONIC ACID BIOSYNTHESIS PROTEIN TUAE"/>
    <property type="match status" value="1"/>
</dbReference>
<feature type="transmembrane region" description="Helical" evidence="5">
    <location>
        <begin position="40"/>
        <end position="58"/>
    </location>
</feature>
<protein>
    <submittedName>
        <fullName evidence="7">O-antigen ligase family protein</fullName>
    </submittedName>
</protein>
<evidence type="ECO:0000256" key="4">
    <source>
        <dbReference type="ARBA" id="ARBA00023136"/>
    </source>
</evidence>
<keyword evidence="3 5" id="KW-1133">Transmembrane helix</keyword>
<feature type="transmembrane region" description="Helical" evidence="5">
    <location>
        <begin position="70"/>
        <end position="87"/>
    </location>
</feature>
<dbReference type="Proteomes" id="UP001206067">
    <property type="component" value="Unassembled WGS sequence"/>
</dbReference>
<name>A0ABT1XVC5_9SPHN</name>
<feature type="transmembrane region" description="Helical" evidence="5">
    <location>
        <begin position="435"/>
        <end position="455"/>
    </location>
</feature>
<dbReference type="GO" id="GO:0016874">
    <property type="term" value="F:ligase activity"/>
    <property type="evidence" value="ECO:0007669"/>
    <property type="project" value="UniProtKB-KW"/>
</dbReference>
<keyword evidence="4 5" id="KW-0472">Membrane</keyword>
<reference evidence="7 8" key="1">
    <citation type="submission" date="2022-08" db="EMBL/GenBank/DDBJ databases">
        <title>Polyphasic taxonomy analysis of Qipengyuania sp.RS5-5.</title>
        <authorList>
            <person name="Xamxidin M."/>
            <person name="Wu M."/>
        </authorList>
    </citation>
    <scope>NUCLEOTIDE SEQUENCE [LARGE SCALE GENOMIC DNA]</scope>
    <source>
        <strain evidence="7 8">RS5-5</strain>
    </source>
</reference>
<dbReference type="RefSeq" id="WP_257596195.1">
    <property type="nucleotide sequence ID" value="NZ_JANKHH010000005.1"/>
</dbReference>
<evidence type="ECO:0000256" key="5">
    <source>
        <dbReference type="SAM" id="Phobius"/>
    </source>
</evidence>
<comment type="caution">
    <text evidence="7">The sequence shown here is derived from an EMBL/GenBank/DDBJ whole genome shotgun (WGS) entry which is preliminary data.</text>
</comment>
<proteinExistence type="predicted"/>
<comment type="subcellular location">
    <subcellularLocation>
        <location evidence="1">Membrane</location>
        <topology evidence="1">Multi-pass membrane protein</topology>
    </subcellularLocation>
</comment>
<dbReference type="InterPro" id="IPR007016">
    <property type="entry name" value="O-antigen_ligase-rel_domated"/>
</dbReference>
<feature type="transmembrane region" description="Helical" evidence="5">
    <location>
        <begin position="289"/>
        <end position="308"/>
    </location>
</feature>
<accession>A0ABT1XVC5</accession>
<feature type="transmembrane region" description="Helical" evidence="5">
    <location>
        <begin position="124"/>
        <end position="144"/>
    </location>
</feature>
<feature type="transmembrane region" description="Helical" evidence="5">
    <location>
        <begin position="228"/>
        <end position="244"/>
    </location>
</feature>
<evidence type="ECO:0000256" key="3">
    <source>
        <dbReference type="ARBA" id="ARBA00022989"/>
    </source>
</evidence>
<keyword evidence="2 5" id="KW-0812">Transmembrane</keyword>
<evidence type="ECO:0000259" key="6">
    <source>
        <dbReference type="Pfam" id="PF04932"/>
    </source>
</evidence>
<dbReference type="EMBL" id="JANKHH010000005">
    <property type="protein sequence ID" value="MCR2834392.1"/>
    <property type="molecule type" value="Genomic_DNA"/>
</dbReference>
<dbReference type="PANTHER" id="PTHR37422:SF23">
    <property type="entry name" value="TEICHURONIC ACID BIOSYNTHESIS PROTEIN TUAE"/>
    <property type="match status" value="1"/>
</dbReference>
<feature type="transmembrane region" description="Helical" evidence="5">
    <location>
        <begin position="201"/>
        <end position="221"/>
    </location>
</feature>